<evidence type="ECO:0000256" key="3">
    <source>
        <dbReference type="ARBA" id="ARBA00022679"/>
    </source>
</evidence>
<feature type="transmembrane region" description="Helical" evidence="8">
    <location>
        <begin position="106"/>
        <end position="126"/>
    </location>
</feature>
<dbReference type="GO" id="GO:0016410">
    <property type="term" value="F:N-acyltransferase activity"/>
    <property type="evidence" value="ECO:0007669"/>
    <property type="project" value="UniProtKB-UniRule"/>
</dbReference>
<dbReference type="EMBL" id="METP01000059">
    <property type="protein sequence ID" value="OGC03193.1"/>
    <property type="molecule type" value="Genomic_DNA"/>
</dbReference>
<dbReference type="SUPFAM" id="SSF56317">
    <property type="entry name" value="Carbon-nitrogen hydrolase"/>
    <property type="match status" value="1"/>
</dbReference>
<comment type="pathway">
    <text evidence="8">Protein modification; lipoprotein biosynthesis (N-acyl transfer).</text>
</comment>
<gene>
    <name evidence="8" type="primary">lnt</name>
    <name evidence="10" type="ORF">A3H38_00275</name>
</gene>
<dbReference type="InterPro" id="IPR036526">
    <property type="entry name" value="C-N_Hydrolase_sf"/>
</dbReference>
<feature type="domain" description="CN hydrolase" evidence="9">
    <location>
        <begin position="218"/>
        <end position="458"/>
    </location>
</feature>
<dbReference type="HAMAP" id="MF_01148">
    <property type="entry name" value="Lnt"/>
    <property type="match status" value="1"/>
</dbReference>
<evidence type="ECO:0000313" key="10">
    <source>
        <dbReference type="EMBL" id="OGC03193.1"/>
    </source>
</evidence>
<protein>
    <recommendedName>
        <fullName evidence="8">Apolipoprotein N-acyltransferase</fullName>
        <shortName evidence="8">ALP N-acyltransferase</shortName>
        <ecNumber evidence="8">2.3.1.269</ecNumber>
    </recommendedName>
</protein>
<evidence type="ECO:0000259" key="9">
    <source>
        <dbReference type="PROSITE" id="PS50263"/>
    </source>
</evidence>
<comment type="similarity">
    <text evidence="8">Belongs to the CN hydrolase family. Apolipoprotein N-acyltransferase subfamily.</text>
</comment>
<evidence type="ECO:0000256" key="2">
    <source>
        <dbReference type="ARBA" id="ARBA00022475"/>
    </source>
</evidence>
<keyword evidence="6 8" id="KW-0472">Membrane</keyword>
<dbReference type="GO" id="GO:0005886">
    <property type="term" value="C:plasma membrane"/>
    <property type="evidence" value="ECO:0007669"/>
    <property type="project" value="UniProtKB-SubCell"/>
</dbReference>
<dbReference type="CDD" id="cd07571">
    <property type="entry name" value="ALP_N-acyl_transferase"/>
    <property type="match status" value="1"/>
</dbReference>
<dbReference type="Gene3D" id="3.60.110.10">
    <property type="entry name" value="Carbon-nitrogen hydrolase"/>
    <property type="match status" value="1"/>
</dbReference>
<feature type="transmembrane region" description="Helical" evidence="8">
    <location>
        <begin position="180"/>
        <end position="200"/>
    </location>
</feature>
<evidence type="ECO:0000256" key="8">
    <source>
        <dbReference type="HAMAP-Rule" id="MF_01148"/>
    </source>
</evidence>
<keyword evidence="2 8" id="KW-1003">Cell membrane</keyword>
<evidence type="ECO:0000256" key="4">
    <source>
        <dbReference type="ARBA" id="ARBA00022692"/>
    </source>
</evidence>
<dbReference type="GO" id="GO:0042158">
    <property type="term" value="P:lipoprotein biosynthetic process"/>
    <property type="evidence" value="ECO:0007669"/>
    <property type="project" value="UniProtKB-UniRule"/>
</dbReference>
<dbReference type="PANTHER" id="PTHR38686">
    <property type="entry name" value="APOLIPOPROTEIN N-ACYLTRANSFERASE"/>
    <property type="match status" value="1"/>
</dbReference>
<keyword evidence="7 8" id="KW-0012">Acyltransferase</keyword>
<keyword evidence="4 8" id="KW-0812">Transmembrane</keyword>
<feature type="transmembrane region" description="Helical" evidence="8">
    <location>
        <begin position="75"/>
        <end position="99"/>
    </location>
</feature>
<comment type="subcellular location">
    <subcellularLocation>
        <location evidence="1 8">Cell membrane</location>
        <topology evidence="1 8">Multi-pass membrane protein</topology>
    </subcellularLocation>
</comment>
<dbReference type="PROSITE" id="PS50263">
    <property type="entry name" value="CN_HYDROLASE"/>
    <property type="match status" value="1"/>
</dbReference>
<reference evidence="10 11" key="1">
    <citation type="journal article" date="2016" name="Nat. Commun.">
        <title>Thousands of microbial genomes shed light on interconnected biogeochemical processes in an aquifer system.</title>
        <authorList>
            <person name="Anantharaman K."/>
            <person name="Brown C.T."/>
            <person name="Hug L.A."/>
            <person name="Sharon I."/>
            <person name="Castelle C.J."/>
            <person name="Probst A.J."/>
            <person name="Thomas B.C."/>
            <person name="Singh A."/>
            <person name="Wilkins M.J."/>
            <person name="Karaoz U."/>
            <person name="Brodie E.L."/>
            <person name="Williams K.H."/>
            <person name="Hubbard S.S."/>
            <person name="Banfield J.F."/>
        </authorList>
    </citation>
    <scope>NUCLEOTIDE SEQUENCE [LARGE SCALE GENOMIC DNA]</scope>
</reference>
<name>A0A1F4R6X3_UNCSA</name>
<dbReference type="InterPro" id="IPR004563">
    <property type="entry name" value="Apolipo_AcylTrfase"/>
</dbReference>
<evidence type="ECO:0000313" key="11">
    <source>
        <dbReference type="Proteomes" id="UP000176938"/>
    </source>
</evidence>
<sequence length="459" mass="51613">MNIILSVLSGILLSLSFPKANLFWLAWVALVPLLIALTKVKNLKESLWCGLFFGLFFFGLDLFWVITALLRFAGWWVLLGWGVFTLFQTLFILLFILLLRLVKVSGVAYPVIVAALWTFVEWFRALGPFGFTSGDIGYTQVSLLPLIQIASLISVYGITFLVVLFNAAVVNLFKEPRRSVAGSLTLITFILLVIYAYGVYQMPAPPKNVVPTIKLSLVQANIDQMEKLDATKVMPIFAVHEKMTRLAARAMPDIIVWPETAIFSYVLRDARLFPRLKVLCQETKTWLVFGTPHYTQGKAYNSIVAMSPAGEVVAHYNKEKLVPFGEYLPFRPILYPLLKKVGYYDAEFSPGKNQQPFIANDLTIAGAICFESVFPGLMRSKVSQKSAFILLVTNDAWFNKSSVPYYHLNAGILRAIENRRYFVQVGNSGLSAVIDPYGRVLSLARPNQQEILTFEIPRP</sequence>
<feature type="transmembrane region" description="Helical" evidence="8">
    <location>
        <begin position="146"/>
        <end position="173"/>
    </location>
</feature>
<evidence type="ECO:0000256" key="6">
    <source>
        <dbReference type="ARBA" id="ARBA00023136"/>
    </source>
</evidence>
<comment type="caution">
    <text evidence="10">The sequence shown here is derived from an EMBL/GenBank/DDBJ whole genome shotgun (WGS) entry which is preliminary data.</text>
</comment>
<keyword evidence="10" id="KW-0449">Lipoprotein</keyword>
<dbReference type="Pfam" id="PF00795">
    <property type="entry name" value="CN_hydrolase"/>
    <property type="match status" value="1"/>
</dbReference>
<dbReference type="AlphaFoldDB" id="A0A1F4R6X3"/>
<accession>A0A1F4R6X3</accession>
<feature type="transmembrane region" description="Helical" evidence="8">
    <location>
        <begin position="22"/>
        <end position="40"/>
    </location>
</feature>
<evidence type="ECO:0000256" key="5">
    <source>
        <dbReference type="ARBA" id="ARBA00022989"/>
    </source>
</evidence>
<dbReference type="Proteomes" id="UP000176938">
    <property type="component" value="Unassembled WGS sequence"/>
</dbReference>
<proteinExistence type="inferred from homology"/>
<dbReference type="PANTHER" id="PTHR38686:SF1">
    <property type="entry name" value="APOLIPOPROTEIN N-ACYLTRANSFERASE"/>
    <property type="match status" value="1"/>
</dbReference>
<keyword evidence="3 8" id="KW-0808">Transferase</keyword>
<organism evidence="10 11">
    <name type="scientific">candidate division WOR-1 bacterium RIFCSPLOWO2_02_FULL_46_20</name>
    <dbReference type="NCBI Taxonomy" id="1802567"/>
    <lineage>
        <taxon>Bacteria</taxon>
        <taxon>Bacillati</taxon>
        <taxon>Saganbacteria</taxon>
    </lineage>
</organism>
<dbReference type="UniPathway" id="UPA00666"/>
<comment type="catalytic activity">
    <reaction evidence="8">
        <text>N-terminal S-1,2-diacyl-sn-glyceryl-L-cysteinyl-[lipoprotein] + a glycerophospholipid = N-acyl-S-1,2-diacyl-sn-glyceryl-L-cysteinyl-[lipoprotein] + a 2-acyl-sn-glycero-3-phospholipid + H(+)</text>
        <dbReference type="Rhea" id="RHEA:48228"/>
        <dbReference type="Rhea" id="RHEA-COMP:14681"/>
        <dbReference type="Rhea" id="RHEA-COMP:14684"/>
        <dbReference type="ChEBI" id="CHEBI:15378"/>
        <dbReference type="ChEBI" id="CHEBI:136912"/>
        <dbReference type="ChEBI" id="CHEBI:140656"/>
        <dbReference type="ChEBI" id="CHEBI:140657"/>
        <dbReference type="ChEBI" id="CHEBI:140660"/>
        <dbReference type="EC" id="2.3.1.269"/>
    </reaction>
</comment>
<dbReference type="InterPro" id="IPR045378">
    <property type="entry name" value="LNT_N"/>
</dbReference>
<feature type="transmembrane region" description="Helical" evidence="8">
    <location>
        <begin position="47"/>
        <end position="69"/>
    </location>
</feature>
<dbReference type="NCBIfam" id="TIGR00546">
    <property type="entry name" value="lnt"/>
    <property type="match status" value="1"/>
</dbReference>
<evidence type="ECO:0000256" key="1">
    <source>
        <dbReference type="ARBA" id="ARBA00004651"/>
    </source>
</evidence>
<evidence type="ECO:0000256" key="7">
    <source>
        <dbReference type="ARBA" id="ARBA00023315"/>
    </source>
</evidence>
<keyword evidence="5 8" id="KW-1133">Transmembrane helix</keyword>
<dbReference type="Pfam" id="PF20154">
    <property type="entry name" value="LNT_N"/>
    <property type="match status" value="1"/>
</dbReference>
<dbReference type="EC" id="2.3.1.269" evidence="8"/>
<dbReference type="InterPro" id="IPR003010">
    <property type="entry name" value="C-N_Hydrolase"/>
</dbReference>
<comment type="function">
    <text evidence="8">Catalyzes the phospholipid dependent N-acylation of the N-terminal cysteine of apolipoprotein, the last step in lipoprotein maturation.</text>
</comment>